<dbReference type="PANTHER" id="PTHR31672:SF13">
    <property type="entry name" value="F-BOX PROTEIN CPR30-LIKE"/>
    <property type="match status" value="1"/>
</dbReference>
<sequence>MDIHLPEEIVMDTLSRLPVQSLLRFKCVSKSWKKLIVEPYFTRKHLKNNQNSQKFLSCRRFLDPEDGVVSYYCSSLSSIQLIDDPEDGVVSNYCSSLSSIQLIDDPEDGVVSYCCSSLSSIQLIESVQKLDYPSDFKPWHVKIYYCFDGLSIMGVSNYNERDIIFFLWNPFTRESVLLPNPKSPPKRNFVCGMGYDSTTNDYKVLKIGLDGNYDCNVSIELLSLKKGSWSKIDEYSSGIFYLFNGRSCLAFVHGAFHWLGFSKKNFMISFNISNEVYGEIPLSEQMDLRASNLMFDVSVLEGMLCVFSNDIYRWGHFILWQMKDYGVEASWINLITVQCSGYISTISKKGEVLLCCIDGESWIVFMTSNGQVGLWPQRCMTMGGFISTENLISPKLLV</sequence>
<dbReference type="Pfam" id="PF00646">
    <property type="entry name" value="F-box"/>
    <property type="match status" value="1"/>
</dbReference>
<dbReference type="InterPro" id="IPR017451">
    <property type="entry name" value="F-box-assoc_interact_dom"/>
</dbReference>
<feature type="domain" description="F-box" evidence="1">
    <location>
        <begin position="1"/>
        <end position="45"/>
    </location>
</feature>
<dbReference type="CDD" id="cd22157">
    <property type="entry name" value="F-box_AtFBW1-like"/>
    <property type="match status" value="1"/>
</dbReference>
<dbReference type="EMBL" id="JACXVP010000087">
    <property type="protein sequence ID" value="KAG5568579.1"/>
    <property type="molecule type" value="Genomic_DNA"/>
</dbReference>
<proteinExistence type="predicted"/>
<keyword evidence="3" id="KW-1185">Reference proteome</keyword>
<dbReference type="SMART" id="SM00256">
    <property type="entry name" value="FBOX"/>
    <property type="match status" value="1"/>
</dbReference>
<dbReference type="AlphaFoldDB" id="A0A9J5VZF2"/>
<reference evidence="2" key="1">
    <citation type="submission" date="2020-09" db="EMBL/GenBank/DDBJ databases">
        <title>De no assembly of potato wild relative species, Solanum commersonii.</title>
        <authorList>
            <person name="Cho K."/>
        </authorList>
    </citation>
    <scope>NUCLEOTIDE SEQUENCE</scope>
    <source>
        <strain evidence="2">LZ3.2</strain>
        <tissue evidence="2">Leaf</tissue>
    </source>
</reference>
<dbReference type="InterPro" id="IPR036047">
    <property type="entry name" value="F-box-like_dom_sf"/>
</dbReference>
<dbReference type="InterPro" id="IPR001810">
    <property type="entry name" value="F-box_dom"/>
</dbReference>
<dbReference type="NCBIfam" id="TIGR01640">
    <property type="entry name" value="F_box_assoc_1"/>
    <property type="match status" value="1"/>
</dbReference>
<dbReference type="Proteomes" id="UP000824120">
    <property type="component" value="Unassembled WGS sequence"/>
</dbReference>
<dbReference type="PROSITE" id="PS50181">
    <property type="entry name" value="FBOX"/>
    <property type="match status" value="1"/>
</dbReference>
<dbReference type="OrthoDB" id="1283172at2759"/>
<dbReference type="Gene3D" id="1.20.1280.50">
    <property type="match status" value="1"/>
</dbReference>
<dbReference type="SUPFAM" id="SSF81383">
    <property type="entry name" value="F-box domain"/>
    <property type="match status" value="1"/>
</dbReference>
<gene>
    <name evidence="2" type="ORF">H5410_064406</name>
</gene>
<dbReference type="Pfam" id="PF08268">
    <property type="entry name" value="FBA_3"/>
    <property type="match status" value="1"/>
</dbReference>
<evidence type="ECO:0000313" key="3">
    <source>
        <dbReference type="Proteomes" id="UP000824120"/>
    </source>
</evidence>
<comment type="caution">
    <text evidence="2">The sequence shown here is derived from an EMBL/GenBank/DDBJ whole genome shotgun (WGS) entry which is preliminary data.</text>
</comment>
<organism evidence="2 3">
    <name type="scientific">Solanum commersonii</name>
    <name type="common">Commerson's wild potato</name>
    <name type="synonym">Commerson's nightshade</name>
    <dbReference type="NCBI Taxonomy" id="4109"/>
    <lineage>
        <taxon>Eukaryota</taxon>
        <taxon>Viridiplantae</taxon>
        <taxon>Streptophyta</taxon>
        <taxon>Embryophyta</taxon>
        <taxon>Tracheophyta</taxon>
        <taxon>Spermatophyta</taxon>
        <taxon>Magnoliopsida</taxon>
        <taxon>eudicotyledons</taxon>
        <taxon>Gunneridae</taxon>
        <taxon>Pentapetalae</taxon>
        <taxon>asterids</taxon>
        <taxon>lamiids</taxon>
        <taxon>Solanales</taxon>
        <taxon>Solanaceae</taxon>
        <taxon>Solanoideae</taxon>
        <taxon>Solaneae</taxon>
        <taxon>Solanum</taxon>
    </lineage>
</organism>
<protein>
    <recommendedName>
        <fullName evidence="1">F-box domain-containing protein</fullName>
    </recommendedName>
</protein>
<dbReference type="InterPro" id="IPR013187">
    <property type="entry name" value="F-box-assoc_dom_typ3"/>
</dbReference>
<evidence type="ECO:0000259" key="1">
    <source>
        <dbReference type="PROSITE" id="PS50181"/>
    </source>
</evidence>
<dbReference type="InterPro" id="IPR050796">
    <property type="entry name" value="SCF_F-box_component"/>
</dbReference>
<accession>A0A9J5VZF2</accession>
<dbReference type="PANTHER" id="PTHR31672">
    <property type="entry name" value="BNACNNG10540D PROTEIN"/>
    <property type="match status" value="1"/>
</dbReference>
<name>A0A9J5VZF2_SOLCO</name>
<evidence type="ECO:0000313" key="2">
    <source>
        <dbReference type="EMBL" id="KAG5568579.1"/>
    </source>
</evidence>